<feature type="transmembrane region" description="Helical" evidence="2">
    <location>
        <begin position="503"/>
        <end position="522"/>
    </location>
</feature>
<feature type="transmembrane region" description="Helical" evidence="2">
    <location>
        <begin position="310"/>
        <end position="333"/>
    </location>
</feature>
<feature type="transmembrane region" description="Helical" evidence="2">
    <location>
        <begin position="1369"/>
        <end position="1390"/>
    </location>
</feature>
<dbReference type="EMBL" id="CAICTM010000357">
    <property type="protein sequence ID" value="CAB9508725.1"/>
    <property type="molecule type" value="Genomic_DNA"/>
</dbReference>
<evidence type="ECO:0000256" key="2">
    <source>
        <dbReference type="SAM" id="Phobius"/>
    </source>
</evidence>
<feature type="transmembrane region" description="Helical" evidence="2">
    <location>
        <begin position="237"/>
        <end position="255"/>
    </location>
</feature>
<gene>
    <name evidence="3" type="ORF">SEMRO_358_G125770.1</name>
</gene>
<feature type="transmembrane region" description="Helical" evidence="2">
    <location>
        <begin position="543"/>
        <end position="564"/>
    </location>
</feature>
<feature type="transmembrane region" description="Helical" evidence="2">
    <location>
        <begin position="911"/>
        <end position="930"/>
    </location>
</feature>
<keyword evidence="2" id="KW-1133">Transmembrane helix</keyword>
<feature type="region of interest" description="Disordered" evidence="1">
    <location>
        <begin position="104"/>
        <end position="146"/>
    </location>
</feature>
<feature type="transmembrane region" description="Helical" evidence="2">
    <location>
        <begin position="1212"/>
        <end position="1234"/>
    </location>
</feature>
<feature type="transmembrane region" description="Helical" evidence="2">
    <location>
        <begin position="624"/>
        <end position="645"/>
    </location>
</feature>
<feature type="transmembrane region" description="Helical" evidence="2">
    <location>
        <begin position="1013"/>
        <end position="1033"/>
    </location>
</feature>
<evidence type="ECO:0000313" key="3">
    <source>
        <dbReference type="EMBL" id="CAB9508725.1"/>
    </source>
</evidence>
<name>A0A9N8DUS9_9STRA</name>
<feature type="transmembrane region" description="Helical" evidence="2">
    <location>
        <begin position="1179"/>
        <end position="1200"/>
    </location>
</feature>
<feature type="region of interest" description="Disordered" evidence="1">
    <location>
        <begin position="26"/>
        <end position="89"/>
    </location>
</feature>
<feature type="compositionally biased region" description="Polar residues" evidence="1">
    <location>
        <begin position="402"/>
        <end position="411"/>
    </location>
</feature>
<feature type="transmembrane region" description="Helical" evidence="2">
    <location>
        <begin position="449"/>
        <end position="467"/>
    </location>
</feature>
<feature type="transmembrane region" description="Helical" evidence="2">
    <location>
        <begin position="774"/>
        <end position="792"/>
    </location>
</feature>
<feature type="transmembrane region" description="Helical" evidence="2">
    <location>
        <begin position="1276"/>
        <end position="1295"/>
    </location>
</feature>
<feature type="transmembrane region" description="Helical" evidence="2">
    <location>
        <begin position="339"/>
        <end position="362"/>
    </location>
</feature>
<feature type="transmembrane region" description="Helical" evidence="2">
    <location>
        <begin position="1079"/>
        <end position="1103"/>
    </location>
</feature>
<keyword evidence="4" id="KW-1185">Reference proteome</keyword>
<feature type="compositionally biased region" description="Polar residues" evidence="1">
    <location>
        <begin position="124"/>
        <end position="135"/>
    </location>
</feature>
<evidence type="ECO:0008006" key="5">
    <source>
        <dbReference type="Google" id="ProtNLM"/>
    </source>
</evidence>
<feature type="transmembrane region" description="Helical" evidence="2">
    <location>
        <begin position="866"/>
        <end position="891"/>
    </location>
</feature>
<comment type="caution">
    <text evidence="3">The sequence shown here is derived from an EMBL/GenBank/DDBJ whole genome shotgun (WGS) entry which is preliminary data.</text>
</comment>
<feature type="compositionally biased region" description="Basic and acidic residues" evidence="1">
    <location>
        <begin position="386"/>
        <end position="398"/>
    </location>
</feature>
<feature type="transmembrane region" description="Helical" evidence="2">
    <location>
        <begin position="1147"/>
        <end position="1167"/>
    </location>
</feature>
<proteinExistence type="predicted"/>
<feature type="transmembrane region" description="Helical" evidence="2">
    <location>
        <begin position="275"/>
        <end position="298"/>
    </location>
</feature>
<feature type="compositionally biased region" description="Pro residues" evidence="1">
    <location>
        <begin position="57"/>
        <end position="71"/>
    </location>
</feature>
<feature type="transmembrane region" description="Helical" evidence="2">
    <location>
        <begin position="1115"/>
        <end position="1135"/>
    </location>
</feature>
<feature type="compositionally biased region" description="Low complexity" evidence="1">
    <location>
        <begin position="26"/>
        <end position="56"/>
    </location>
</feature>
<feature type="region of interest" description="Disordered" evidence="1">
    <location>
        <begin position="369"/>
        <end position="411"/>
    </location>
</feature>
<reference evidence="3" key="1">
    <citation type="submission" date="2020-06" db="EMBL/GenBank/DDBJ databases">
        <authorList>
            <consortium name="Plant Systems Biology data submission"/>
        </authorList>
    </citation>
    <scope>NUCLEOTIDE SEQUENCE</scope>
    <source>
        <strain evidence="3">D6</strain>
    </source>
</reference>
<feature type="transmembrane region" description="Helical" evidence="2">
    <location>
        <begin position="1045"/>
        <end position="1067"/>
    </location>
</feature>
<feature type="transmembrane region" description="Helical" evidence="2">
    <location>
        <begin position="584"/>
        <end position="617"/>
    </location>
</feature>
<feature type="transmembrane region" description="Helical" evidence="2">
    <location>
        <begin position="812"/>
        <end position="833"/>
    </location>
</feature>
<sequence length="1454" mass="157068">MTQYGAPSQQQGTYYNYGAANAYANTAQGQQQQPAATTPTAYGQPHASTSSYRSPYAAPPPAPPAASPAPPKVNAKASSPPPPMQQPTAPFQYQYAASALNDNNNANAAVSSGSQEPYGEVVPSATSGPSASTLTHRSDAKRHINQQPQAPSFATFGGSSYGSQHAATTSYGGSAMNFFQSNTVEYQHNRVAVVFLVPPLLLLFWSFESPYPLQTLIFLTLAVYAMDMANARELLSVFLWVSAAILTMVTGWFLLLDTPDDEDSGLTTLSILMRTAGHCFLFLSAAAWCTLQFAWLHSETPSWAISMERMVHAMLPPTAAAVVSFFISGTLVGELGMDMAATLAPLLFAFLLLLGMIFLGCCESSFEATPTKAKGGNKPNSSNGVNHDKKEKAEDDNAKSGGHQTSNTTPILPSRYARAHSTVLLLAPGLMHTMMFRRRIISMYVSRDDWLDVILVWTIPYLLHYLLHTLHVSGRVQGPYSFPSSFFTNLLFPRSGNTLRGTFIPLVVSLLASVACQQRYLIPLCHQVSYQFKGHDLPSGDMVSIFLSGATFFVVAGGWIWGAYSTETNEPLFGEFHEDVVQLLFALAGMFGGLAFGMPWGLIPLPILAFLGLSLWLTTRLLRYLSVFLFVVHATGVVLFSYRFAGMDNTIDLALPNLSMTLTRFGILIVLASVAVGFVAGLAVRSSGGVGAKIMKKLDLAGMLLIFYSVVLAVIECTLLNQPLPAKELAGIELDLSEMEDEEMLYDEYYTFLTSGLLIIIALCMQYNKSISSFSTNVAIASAVSKAMTVFIDSNDESTSIQIFNASNSVGMFFRFLSALLLLVVMFVPRAVLKPIHVKSRYKRSQPALASSGIVESLPMSARPMIILYCFIMLPACLIVSVPTVILPFIGACSNAYGGSYYDVSPPLSVVLGYIMCFWGVASLGMLNHYLPDAGGELFKKFSALTFLMSIGMIFAAPSLPDWVHDVLTTVSAGKSPQLLLEKSFNKAFNNPYATLSSIGVELIRGKKSRSGGWGLVAAIFATLLAITGPLELREKKHATGRKDGFFLFRLMTFSVMFGCGVSWFVVMQNMSEENFLVLVLSAASCMAVSFFGTVATVLGYFLELESFEEAMQVSYVWVVSFPLFMGISSVPQFVMKGKIHPFGSGGWLSTYLGIYGLSAIMFALALRSRTTKNKDTRATGNISCVFAFVCAIAVLYGRFGVAGLDADFDVATILGIPASILGTFMVSPILLLLEGESSTEGRGARLKRVAGAAPKGGSKLFSFMNIKNLNSSTKFVPPLMGSVMVFLYASLYVICLRGSGILFFETIASNHEEVYKAATAANAASPKSPIDDLASLYQKAMAKNKAMYASAKLAGAGFWTSNDIFGPLLHLGGVAACLPSLYLLTRYLWSGGGGSTNTISAAMVTLALPLNAIPIFLCFGIPSLQAAAWVALIGGLFQLFNMRYLDKQSKMRI</sequence>
<accession>A0A9N8DUS9</accession>
<protein>
    <recommendedName>
        <fullName evidence="5">No exine formation 1</fullName>
    </recommendedName>
</protein>
<evidence type="ECO:0000256" key="1">
    <source>
        <dbReference type="SAM" id="MobiDB-lite"/>
    </source>
</evidence>
<organism evidence="3 4">
    <name type="scientific">Seminavis robusta</name>
    <dbReference type="NCBI Taxonomy" id="568900"/>
    <lineage>
        <taxon>Eukaryota</taxon>
        <taxon>Sar</taxon>
        <taxon>Stramenopiles</taxon>
        <taxon>Ochrophyta</taxon>
        <taxon>Bacillariophyta</taxon>
        <taxon>Bacillariophyceae</taxon>
        <taxon>Bacillariophycidae</taxon>
        <taxon>Naviculales</taxon>
        <taxon>Naviculaceae</taxon>
        <taxon>Seminavis</taxon>
    </lineage>
</organism>
<dbReference type="PANTHER" id="PTHR35313">
    <property type="entry name" value="NO EXINE FORMATION 1"/>
    <property type="match status" value="1"/>
</dbReference>
<evidence type="ECO:0000313" key="4">
    <source>
        <dbReference type="Proteomes" id="UP001153069"/>
    </source>
</evidence>
<feature type="transmembrane region" description="Helical" evidence="2">
    <location>
        <begin position="1402"/>
        <end position="1423"/>
    </location>
</feature>
<feature type="transmembrane region" description="Helical" evidence="2">
    <location>
        <begin position="942"/>
        <end position="960"/>
    </location>
</feature>
<keyword evidence="2" id="KW-0812">Transmembrane</keyword>
<feature type="transmembrane region" description="Helical" evidence="2">
    <location>
        <begin position="1429"/>
        <end position="1446"/>
    </location>
</feature>
<feature type="compositionally biased region" description="Low complexity" evidence="1">
    <location>
        <begin position="104"/>
        <end position="114"/>
    </location>
</feature>
<feature type="transmembrane region" description="Helical" evidence="2">
    <location>
        <begin position="698"/>
        <end position="715"/>
    </location>
</feature>
<dbReference type="PANTHER" id="PTHR35313:SF1">
    <property type="entry name" value="NO EXINE FORMATION 1"/>
    <property type="match status" value="1"/>
</dbReference>
<feature type="transmembrane region" description="Helical" evidence="2">
    <location>
        <begin position="749"/>
        <end position="767"/>
    </location>
</feature>
<feature type="transmembrane region" description="Helical" evidence="2">
    <location>
        <begin position="665"/>
        <end position="686"/>
    </location>
</feature>
<dbReference type="Proteomes" id="UP001153069">
    <property type="component" value="Unassembled WGS sequence"/>
</dbReference>
<dbReference type="OrthoDB" id="47619at2759"/>
<keyword evidence="2" id="KW-0472">Membrane</keyword>